<proteinExistence type="predicted"/>
<organism evidence="1 2">
    <name type="scientific">Dysgonomonas capnocytophagoides</name>
    <dbReference type="NCBI Taxonomy" id="45254"/>
    <lineage>
        <taxon>Bacteria</taxon>
        <taxon>Pseudomonadati</taxon>
        <taxon>Bacteroidota</taxon>
        <taxon>Bacteroidia</taxon>
        <taxon>Bacteroidales</taxon>
        <taxon>Dysgonomonadaceae</taxon>
        <taxon>Dysgonomonas</taxon>
    </lineage>
</organism>
<name>A0A4Y8KSM5_9BACT</name>
<reference evidence="1 2" key="1">
    <citation type="submission" date="2019-03" db="EMBL/GenBank/DDBJ databases">
        <title>San Antonio Military Medical Center submission to MRSN (WRAIR), pending publication.</title>
        <authorList>
            <person name="Blyth D.M."/>
            <person name="Mccarthy S.L."/>
            <person name="Schall S.E."/>
            <person name="Stam J.A."/>
            <person name="Ong A.C."/>
            <person name="Mcgann P.T."/>
        </authorList>
    </citation>
    <scope>NUCLEOTIDE SEQUENCE [LARGE SCALE GENOMIC DNA]</scope>
    <source>
        <strain evidence="1 2">MRSN571793</strain>
    </source>
</reference>
<dbReference type="Proteomes" id="UP000297861">
    <property type="component" value="Unassembled WGS sequence"/>
</dbReference>
<evidence type="ECO:0000313" key="2">
    <source>
        <dbReference type="Proteomes" id="UP000297861"/>
    </source>
</evidence>
<comment type="caution">
    <text evidence="1">The sequence shown here is derived from an EMBL/GenBank/DDBJ whole genome shotgun (WGS) entry which is preliminary data.</text>
</comment>
<gene>
    <name evidence="1" type="ORF">E2605_18845</name>
</gene>
<dbReference type="RefSeq" id="WP_134437574.1">
    <property type="nucleotide sequence ID" value="NZ_SOML01000018.1"/>
</dbReference>
<keyword evidence="2" id="KW-1185">Reference proteome</keyword>
<dbReference type="EMBL" id="SOML01000018">
    <property type="protein sequence ID" value="TFD92166.1"/>
    <property type="molecule type" value="Genomic_DNA"/>
</dbReference>
<evidence type="ECO:0000313" key="1">
    <source>
        <dbReference type="EMBL" id="TFD92166.1"/>
    </source>
</evidence>
<protein>
    <submittedName>
        <fullName evidence="1">Uncharacterized protein</fullName>
    </submittedName>
</protein>
<sequence length="63" mass="7304">MATILKINDGENILEIAPLNKEGILEIWTGSEDDHQSWRNVVLDKKDTENLIKYLQEHLEELS</sequence>
<accession>A0A4Y8KSM5</accession>
<dbReference type="AlphaFoldDB" id="A0A4Y8KSM5"/>